<keyword evidence="2" id="KW-1185">Reference proteome</keyword>
<comment type="caution">
    <text evidence="1">The sequence shown here is derived from an EMBL/GenBank/DDBJ whole genome shotgun (WGS) entry which is preliminary data.</text>
</comment>
<proteinExistence type="predicted"/>
<gene>
    <name evidence="1" type="ORF">CkaCkLH20_11052</name>
</gene>
<dbReference type="OrthoDB" id="428577at2759"/>
<reference evidence="1" key="1">
    <citation type="submission" date="2020-03" db="EMBL/GenBank/DDBJ databases">
        <authorList>
            <person name="He L."/>
        </authorList>
    </citation>
    <scope>NUCLEOTIDE SEQUENCE</scope>
    <source>
        <strain evidence="1">CkLH20</strain>
    </source>
</reference>
<accession>A0A9P6I3S0</accession>
<protein>
    <submittedName>
        <fullName evidence="1">Uncharacterized protein</fullName>
    </submittedName>
</protein>
<dbReference type="EMBL" id="JAATWM020000045">
    <property type="protein sequence ID" value="KAF9871405.1"/>
    <property type="molecule type" value="Genomic_DNA"/>
</dbReference>
<dbReference type="GeneID" id="62166840"/>
<evidence type="ECO:0000313" key="1">
    <source>
        <dbReference type="EMBL" id="KAF9871405.1"/>
    </source>
</evidence>
<name>A0A9P6I3S0_9PEZI</name>
<dbReference type="RefSeq" id="XP_038740866.1">
    <property type="nucleotide sequence ID" value="XM_038893766.1"/>
</dbReference>
<organism evidence="1 2">
    <name type="scientific">Colletotrichum karsti</name>
    <dbReference type="NCBI Taxonomy" id="1095194"/>
    <lineage>
        <taxon>Eukaryota</taxon>
        <taxon>Fungi</taxon>
        <taxon>Dikarya</taxon>
        <taxon>Ascomycota</taxon>
        <taxon>Pezizomycotina</taxon>
        <taxon>Sordariomycetes</taxon>
        <taxon>Hypocreomycetidae</taxon>
        <taxon>Glomerellales</taxon>
        <taxon>Glomerellaceae</taxon>
        <taxon>Colletotrichum</taxon>
        <taxon>Colletotrichum boninense species complex</taxon>
    </lineage>
</organism>
<reference evidence="1" key="2">
    <citation type="submission" date="2020-11" db="EMBL/GenBank/DDBJ databases">
        <title>Whole genome sequencing of Colletotrichum sp.</title>
        <authorList>
            <person name="Li H."/>
        </authorList>
    </citation>
    <scope>NUCLEOTIDE SEQUENCE</scope>
    <source>
        <strain evidence="1">CkLH20</strain>
    </source>
</reference>
<evidence type="ECO:0000313" key="2">
    <source>
        <dbReference type="Proteomes" id="UP000781932"/>
    </source>
</evidence>
<sequence>MEPLGSYPSYMEIAEDQIGAQGGPEFINFVATQTRVKRRGRTIKDDLLEEPQRLLENLNSYLAVRVSLCTGVSQRVPLRALFGDLFPAYASTLSSREAVAIWNELQADHRISDRLINAYKSEGEPSPLREWLLSLSHAQLTFIFSAMEQMLKTLKFTGLSPNGKVFSVACPRDAFSRCFEIPLGEETKWASLLADSQKCATFAYVTTVCLVTDEVSCQCPGSWTNSMPLLETSVLAPTARQWNLSDGSFYFFINLENDMNWVEARQHTDGSNRWNTLITVHQVTGVALSWRVRIMGKSWGNQIRERRDHWETALAVSISSTRNRLRRQLD</sequence>
<dbReference type="AlphaFoldDB" id="A0A9P6I3S0"/>
<dbReference type="Proteomes" id="UP000781932">
    <property type="component" value="Unassembled WGS sequence"/>
</dbReference>